<gene>
    <name evidence="2" type="ORF">VSDG_05704</name>
</gene>
<proteinExistence type="predicted"/>
<reference evidence="2 3" key="1">
    <citation type="submission" date="2015-09" db="EMBL/GenBank/DDBJ databases">
        <title>Host preference determinants of Valsa canker pathogens revealed by comparative genomics.</title>
        <authorList>
            <person name="Yin Z."/>
            <person name="Huang L."/>
        </authorList>
    </citation>
    <scope>NUCLEOTIDE SEQUENCE [LARGE SCALE GENOMIC DNA]</scope>
    <source>
        <strain evidence="2 3">YSFL</strain>
    </source>
</reference>
<dbReference type="OrthoDB" id="381190at2759"/>
<organism evidence="2 3">
    <name type="scientific">Cytospora chrysosperma</name>
    <name type="common">Cytospora canker fungus</name>
    <name type="synonym">Sphaeria chrysosperma</name>
    <dbReference type="NCBI Taxonomy" id="252740"/>
    <lineage>
        <taxon>Eukaryota</taxon>
        <taxon>Fungi</taxon>
        <taxon>Dikarya</taxon>
        <taxon>Ascomycota</taxon>
        <taxon>Pezizomycotina</taxon>
        <taxon>Sordariomycetes</taxon>
        <taxon>Sordariomycetidae</taxon>
        <taxon>Diaporthales</taxon>
        <taxon>Cytosporaceae</taxon>
        <taxon>Cytospora</taxon>
    </lineage>
</organism>
<evidence type="ECO:0000256" key="1">
    <source>
        <dbReference type="SAM" id="MobiDB-lite"/>
    </source>
</evidence>
<dbReference type="STRING" id="252740.A0A423VSY1"/>
<evidence type="ECO:0000313" key="3">
    <source>
        <dbReference type="Proteomes" id="UP000284375"/>
    </source>
</evidence>
<accession>A0A423VSY1</accession>
<name>A0A423VSY1_CYTCH</name>
<dbReference type="Proteomes" id="UP000284375">
    <property type="component" value="Unassembled WGS sequence"/>
</dbReference>
<dbReference type="EMBL" id="LJZO01000029">
    <property type="protein sequence ID" value="ROV94183.1"/>
    <property type="molecule type" value="Genomic_DNA"/>
</dbReference>
<sequence length="509" mass="56020">MALESSSRAGPSAHNFPDVAANGGPPPSTLAAQLVGNISTSTRSSRPDESSELKRLFEVIEKVKNEPGLLKTPEERVEHNHMLVYVYARVVLEGLKWDDPFADWEQLEADALRAVHFLKVTIPETPTVLHFTTDGTTFLHRGSEPLWVWLFPKLLRMLGHPKCPALTSALESLFHFIFLTASRSAGLWNTCEPLFGYLQANFRSILTHLSLHSPPSRTSLDLELPDHNVLASLLPGSAVHGSSQHSSYVLGDVDHVLRHASCLLSILHGATVLEKKPHGQLVSSSTKHVPWLVDSLEALNEEEKRWKESRGYNPVGLLKQALDLTFPSSGVEQVVSHKLYAMIVLLSADVAERMDELQIQDEGGNDTAKVFAMALVQLADVSIKQRPISKLVAAQLLKPLDRISTGGHLSNMSGDLKRSISLLREAVSLPLSRPFSAGLSPEAFVDKKIRSKVQSIELKAQPAVDQGPSVKRRKITQGSASMPYLMGRLLRILDVPPTRKATDLEEIIL</sequence>
<protein>
    <submittedName>
        <fullName evidence="2">Uncharacterized protein</fullName>
    </submittedName>
</protein>
<feature type="region of interest" description="Disordered" evidence="1">
    <location>
        <begin position="1"/>
        <end position="32"/>
    </location>
</feature>
<evidence type="ECO:0000313" key="2">
    <source>
        <dbReference type="EMBL" id="ROV94183.1"/>
    </source>
</evidence>
<keyword evidence="3" id="KW-1185">Reference proteome</keyword>
<dbReference type="AlphaFoldDB" id="A0A423VSY1"/>
<comment type="caution">
    <text evidence="2">The sequence shown here is derived from an EMBL/GenBank/DDBJ whole genome shotgun (WGS) entry which is preliminary data.</text>
</comment>